<dbReference type="SUPFAM" id="SSF47413">
    <property type="entry name" value="lambda repressor-like DNA-binding domains"/>
    <property type="match status" value="1"/>
</dbReference>
<dbReference type="AlphaFoldDB" id="A0A261RFD7"/>
<accession>A0A261RFD7</accession>
<dbReference type="RefSeq" id="WP_094846700.1">
    <property type="nucleotide sequence ID" value="NZ_NEVJ01000002.1"/>
</dbReference>
<name>A0A261RFD7_9BORD</name>
<dbReference type="OrthoDB" id="8643926at2"/>
<dbReference type="GO" id="GO:0003677">
    <property type="term" value="F:DNA binding"/>
    <property type="evidence" value="ECO:0007669"/>
    <property type="project" value="InterPro"/>
</dbReference>
<gene>
    <name evidence="1" type="ORF">CAL26_09925</name>
</gene>
<dbReference type="Gene3D" id="1.10.260.40">
    <property type="entry name" value="lambda repressor-like DNA-binding domains"/>
    <property type="match status" value="1"/>
</dbReference>
<comment type="caution">
    <text evidence="1">The sequence shown here is derived from an EMBL/GenBank/DDBJ whole genome shotgun (WGS) entry which is preliminary data.</text>
</comment>
<dbReference type="Proteomes" id="UP000216857">
    <property type="component" value="Unassembled WGS sequence"/>
</dbReference>
<protein>
    <submittedName>
        <fullName evidence="1">Uncharacterized protein</fullName>
    </submittedName>
</protein>
<evidence type="ECO:0000313" key="2">
    <source>
        <dbReference type="Proteomes" id="UP000216857"/>
    </source>
</evidence>
<keyword evidence="2" id="KW-1185">Reference proteome</keyword>
<evidence type="ECO:0000313" key="1">
    <source>
        <dbReference type="EMBL" id="OZI23739.1"/>
    </source>
</evidence>
<reference evidence="1" key="1">
    <citation type="submission" date="2017-05" db="EMBL/GenBank/DDBJ databases">
        <title>Complete and WGS of Bordetella genogroups.</title>
        <authorList>
            <person name="Spilker T."/>
            <person name="Lipuma J."/>
        </authorList>
    </citation>
    <scope>NUCLEOTIDE SEQUENCE</scope>
    <source>
        <strain evidence="1">AU21707</strain>
    </source>
</reference>
<dbReference type="EMBL" id="NEVJ01000002">
    <property type="protein sequence ID" value="OZI23739.1"/>
    <property type="molecule type" value="Genomic_DNA"/>
</dbReference>
<organism evidence="1 2">
    <name type="scientific">Bordetella genomosp. 9</name>
    <dbReference type="NCBI Taxonomy" id="1416803"/>
    <lineage>
        <taxon>Bacteria</taxon>
        <taxon>Pseudomonadati</taxon>
        <taxon>Pseudomonadota</taxon>
        <taxon>Betaproteobacteria</taxon>
        <taxon>Burkholderiales</taxon>
        <taxon>Alcaligenaceae</taxon>
        <taxon>Bordetella</taxon>
    </lineage>
</organism>
<dbReference type="InterPro" id="IPR010982">
    <property type="entry name" value="Lambda_DNA-bd_dom_sf"/>
</dbReference>
<sequence length="77" mass="9029">MTQRIVGVDERGLRVGEDHQRATLTDAEVELMRQLREVDGWTYDQLAEKFEVSRRHARDIVNYRKRVTTPVAYRAIG</sequence>
<proteinExistence type="predicted"/>